<protein>
    <submittedName>
        <fullName evidence="2">Uncharacterized protein</fullName>
    </submittedName>
</protein>
<organism evidence="2 3">
    <name type="scientific">Loigolactobacillus coryniformis subsp. torquens DSM 20004 = KCTC 3535</name>
    <dbReference type="NCBI Taxonomy" id="1423822"/>
    <lineage>
        <taxon>Bacteria</taxon>
        <taxon>Bacillati</taxon>
        <taxon>Bacillota</taxon>
        <taxon>Bacilli</taxon>
        <taxon>Lactobacillales</taxon>
        <taxon>Lactobacillaceae</taxon>
        <taxon>Loigolactobacillus</taxon>
    </lineage>
</organism>
<name>A0A2D1KM91_9LACO</name>
<feature type="transmembrane region" description="Helical" evidence="1">
    <location>
        <begin position="9"/>
        <end position="29"/>
    </location>
</feature>
<dbReference type="Proteomes" id="UP000223559">
    <property type="component" value="Chromosome"/>
</dbReference>
<gene>
    <name evidence="2" type="ORF">LC20004_04760</name>
</gene>
<keyword evidence="3" id="KW-1185">Reference proteome</keyword>
<dbReference type="KEGG" id="lcy:LC20004_04760"/>
<evidence type="ECO:0000256" key="1">
    <source>
        <dbReference type="SAM" id="Phobius"/>
    </source>
</evidence>
<keyword evidence="1" id="KW-0812">Transmembrane</keyword>
<dbReference type="AlphaFoldDB" id="A0A2D1KM91"/>
<keyword evidence="1" id="KW-1133">Transmembrane helix</keyword>
<proteinExistence type="predicted"/>
<keyword evidence="1" id="KW-0472">Membrane</keyword>
<reference evidence="2 3" key="1">
    <citation type="submission" date="2016-10" db="EMBL/GenBank/DDBJ databases">
        <title>The whole genome sequencing and assembly of L. cotyniformis subsp. torquens DSM 20004 strain.</title>
        <authorList>
            <person name="Park M.-K."/>
            <person name="Lee Y.-J."/>
            <person name="Yi H."/>
            <person name="Bahn Y.-S."/>
            <person name="Kim J.F."/>
            <person name="Lee D.-W."/>
        </authorList>
    </citation>
    <scope>NUCLEOTIDE SEQUENCE [LARGE SCALE GENOMIC DNA]</scope>
    <source>
        <strain evidence="2 3">DSM 20004</strain>
    </source>
</reference>
<accession>A0A2D1KM91</accession>
<evidence type="ECO:0000313" key="3">
    <source>
        <dbReference type="Proteomes" id="UP000223559"/>
    </source>
</evidence>
<sequence length="68" mass="7881">MYKRNKQPHLYLTASVILVITKILMFVALQPGFTALGLTIFLAHMIATTKMVNVRNIRDFQYENQLQL</sequence>
<evidence type="ECO:0000313" key="2">
    <source>
        <dbReference type="EMBL" id="ATO43254.1"/>
    </source>
</evidence>
<feature type="transmembrane region" description="Helical" evidence="1">
    <location>
        <begin position="35"/>
        <end position="52"/>
    </location>
</feature>
<dbReference type="EMBL" id="CP017697">
    <property type="protein sequence ID" value="ATO43254.1"/>
    <property type="molecule type" value="Genomic_DNA"/>
</dbReference>